<reference evidence="4 5" key="1">
    <citation type="journal article" date="2013" name="Genome Announc.">
        <title>Complete Genome Sequence of Glaciecola psychrophila Strain 170T.</title>
        <authorList>
            <person name="Yin J."/>
            <person name="Chen J."/>
            <person name="Liu G."/>
            <person name="Yu Y."/>
            <person name="Song L."/>
            <person name="Wang X."/>
            <person name="Qu X."/>
        </authorList>
    </citation>
    <scope>NUCLEOTIDE SEQUENCE [LARGE SCALE GENOMIC DNA]</scope>
    <source>
        <strain evidence="4 5">170</strain>
    </source>
</reference>
<dbReference type="Gene3D" id="3.40.250.10">
    <property type="entry name" value="Rhodanese-like domain"/>
    <property type="match status" value="2"/>
</dbReference>
<evidence type="ECO:0000256" key="2">
    <source>
        <dbReference type="ARBA" id="ARBA00022737"/>
    </source>
</evidence>
<dbReference type="InterPro" id="IPR001763">
    <property type="entry name" value="Rhodanese-like_dom"/>
</dbReference>
<sequence>MQPKTNIVSSQWLEDRIDQPDLIVLYTQMDNPITGKANKRPVGYIPNSMFFDFENIFCDTNSSLPHTMPNEISFTENAGNLGINQDSLIVIYDNKGIYCAPRVWWMFKSMGHQQVYILNGGLPNWLEQDRPKVLQLISPRKSGDFKAKFNSNHFFNADELIQKLTNITLLDARSAGRFNGTQAEPRKGLRSGHIPTSQNLPFQTCIEGFVLKSSEELKCIFSEYIQSFDGLLVFSCGSGVTACILALAATEAGFTHIAVYDGSWSEWGARSDLPVEL</sequence>
<dbReference type="GO" id="GO:0004792">
    <property type="term" value="F:thiosulfate-cyanide sulfurtransferase activity"/>
    <property type="evidence" value="ECO:0007669"/>
    <property type="project" value="TreeGrafter"/>
</dbReference>
<dbReference type="HOGENOM" id="CLU_031618_3_0_6"/>
<proteinExistence type="predicted"/>
<dbReference type="Pfam" id="PF00581">
    <property type="entry name" value="Rhodanese"/>
    <property type="match status" value="2"/>
</dbReference>
<evidence type="ECO:0000259" key="3">
    <source>
        <dbReference type="PROSITE" id="PS50206"/>
    </source>
</evidence>
<evidence type="ECO:0000313" key="5">
    <source>
        <dbReference type="Proteomes" id="UP000011864"/>
    </source>
</evidence>
<dbReference type="AlphaFoldDB" id="K6ZS32"/>
<dbReference type="Proteomes" id="UP000011864">
    <property type="component" value="Chromosome"/>
</dbReference>
<organism evidence="4 5">
    <name type="scientific">Paraglaciecola psychrophila 170</name>
    <dbReference type="NCBI Taxonomy" id="1129794"/>
    <lineage>
        <taxon>Bacteria</taxon>
        <taxon>Pseudomonadati</taxon>
        <taxon>Pseudomonadota</taxon>
        <taxon>Gammaproteobacteria</taxon>
        <taxon>Alteromonadales</taxon>
        <taxon>Alteromonadaceae</taxon>
        <taxon>Paraglaciecola</taxon>
    </lineage>
</organism>
<dbReference type="PROSITE" id="PS50206">
    <property type="entry name" value="RHODANESE_3"/>
    <property type="match status" value="2"/>
</dbReference>
<dbReference type="STRING" id="1129794.C427_3019"/>
<dbReference type="CDD" id="cd01449">
    <property type="entry name" value="TST_Repeat_2"/>
    <property type="match status" value="1"/>
</dbReference>
<gene>
    <name evidence="4" type="ORF">C427_3019</name>
</gene>
<evidence type="ECO:0000256" key="1">
    <source>
        <dbReference type="ARBA" id="ARBA00022679"/>
    </source>
</evidence>
<dbReference type="SMART" id="SM00450">
    <property type="entry name" value="RHOD"/>
    <property type="match status" value="2"/>
</dbReference>
<keyword evidence="2" id="KW-0677">Repeat</keyword>
<dbReference type="InterPro" id="IPR036873">
    <property type="entry name" value="Rhodanese-like_dom_sf"/>
</dbReference>
<feature type="domain" description="Rhodanese" evidence="3">
    <location>
        <begin position="163"/>
        <end position="276"/>
    </location>
</feature>
<dbReference type="CDD" id="cd01448">
    <property type="entry name" value="TST_Repeat_1"/>
    <property type="match status" value="1"/>
</dbReference>
<evidence type="ECO:0000313" key="4">
    <source>
        <dbReference type="EMBL" id="AGH45128.1"/>
    </source>
</evidence>
<dbReference type="eggNOG" id="COG2897">
    <property type="taxonomic scope" value="Bacteria"/>
</dbReference>
<keyword evidence="1" id="KW-0808">Transferase</keyword>
<dbReference type="OrthoDB" id="9781034at2"/>
<dbReference type="EMBL" id="CP003837">
    <property type="protein sequence ID" value="AGH45128.1"/>
    <property type="molecule type" value="Genomic_DNA"/>
</dbReference>
<dbReference type="FunFam" id="3.40.250.10:FF:000001">
    <property type="entry name" value="Sulfurtransferase"/>
    <property type="match status" value="1"/>
</dbReference>
<dbReference type="SUPFAM" id="SSF52821">
    <property type="entry name" value="Rhodanese/Cell cycle control phosphatase"/>
    <property type="match status" value="2"/>
</dbReference>
<keyword evidence="5" id="KW-1185">Reference proteome</keyword>
<dbReference type="InterPro" id="IPR045078">
    <property type="entry name" value="TST/MPST-like"/>
</dbReference>
<dbReference type="RefSeq" id="WP_007640118.1">
    <property type="nucleotide sequence ID" value="NC_020514.1"/>
</dbReference>
<name>K6ZS32_9ALTE</name>
<dbReference type="PATRIC" id="fig|1129794.4.peg.3002"/>
<dbReference type="KEGG" id="gps:C427_3019"/>
<dbReference type="PANTHER" id="PTHR11364:SF27">
    <property type="entry name" value="SULFURTRANSFERASE"/>
    <property type="match status" value="1"/>
</dbReference>
<dbReference type="PANTHER" id="PTHR11364">
    <property type="entry name" value="THIOSULFATE SULFERTANSFERASE"/>
    <property type="match status" value="1"/>
</dbReference>
<accession>K6ZS32</accession>
<feature type="domain" description="Rhodanese" evidence="3">
    <location>
        <begin position="43"/>
        <end position="134"/>
    </location>
</feature>
<protein>
    <recommendedName>
        <fullName evidence="3">Rhodanese domain-containing protein</fullName>
    </recommendedName>
</protein>